<dbReference type="EMBL" id="VIBQ01000099">
    <property type="protein sequence ID" value="KAB8754759.1"/>
    <property type="molecule type" value="Genomic_DNA"/>
</dbReference>
<dbReference type="Pfam" id="PF14555">
    <property type="entry name" value="UBA_4"/>
    <property type="match status" value="1"/>
</dbReference>
<dbReference type="PANTHER" id="PTHR23322:SF1">
    <property type="entry name" value="FAS-ASSOCIATED FACTOR 2"/>
    <property type="match status" value="1"/>
</dbReference>
<accession>A0A5N6L4C6</accession>
<gene>
    <name evidence="5" type="ORF">FH972_026550</name>
</gene>
<dbReference type="InterPro" id="IPR050730">
    <property type="entry name" value="UBX_domain-protein"/>
</dbReference>
<dbReference type="GO" id="GO:0036503">
    <property type="term" value="P:ERAD pathway"/>
    <property type="evidence" value="ECO:0007669"/>
    <property type="project" value="TreeGrafter"/>
</dbReference>
<dbReference type="SMART" id="SM00594">
    <property type="entry name" value="UAS"/>
    <property type="match status" value="1"/>
</dbReference>
<feature type="domain" description="UBX" evidence="4">
    <location>
        <begin position="401"/>
        <end position="471"/>
    </location>
</feature>
<evidence type="ECO:0000313" key="6">
    <source>
        <dbReference type="Proteomes" id="UP000327013"/>
    </source>
</evidence>
<dbReference type="SUPFAM" id="SSF52833">
    <property type="entry name" value="Thioredoxin-like"/>
    <property type="match status" value="1"/>
</dbReference>
<dbReference type="PANTHER" id="PTHR23322">
    <property type="entry name" value="FAS-ASSOCIATED PROTEIN"/>
    <property type="match status" value="1"/>
</dbReference>
<evidence type="ECO:0000259" key="4">
    <source>
        <dbReference type="PROSITE" id="PS50033"/>
    </source>
</evidence>
<protein>
    <recommendedName>
        <fullName evidence="4">UBX domain-containing protein</fullName>
    </recommendedName>
</protein>
<organism evidence="5 6">
    <name type="scientific">Carpinus fangiana</name>
    <dbReference type="NCBI Taxonomy" id="176857"/>
    <lineage>
        <taxon>Eukaryota</taxon>
        <taxon>Viridiplantae</taxon>
        <taxon>Streptophyta</taxon>
        <taxon>Embryophyta</taxon>
        <taxon>Tracheophyta</taxon>
        <taxon>Spermatophyta</taxon>
        <taxon>Magnoliopsida</taxon>
        <taxon>eudicotyledons</taxon>
        <taxon>Gunneridae</taxon>
        <taxon>Pentapetalae</taxon>
        <taxon>rosids</taxon>
        <taxon>fabids</taxon>
        <taxon>Fagales</taxon>
        <taxon>Betulaceae</taxon>
        <taxon>Carpinus</taxon>
    </lineage>
</organism>
<comment type="caution">
    <text evidence="5">The sequence shown here is derived from an EMBL/GenBank/DDBJ whole genome shotgun (WGS) entry which is preliminary data.</text>
</comment>
<dbReference type="PROSITE" id="PS50033">
    <property type="entry name" value="UBX"/>
    <property type="match status" value="1"/>
</dbReference>
<dbReference type="OrthoDB" id="1026733at2759"/>
<evidence type="ECO:0000256" key="2">
    <source>
        <dbReference type="ARBA" id="ARBA00023054"/>
    </source>
</evidence>
<proteinExistence type="predicted"/>
<keyword evidence="6" id="KW-1185">Reference proteome</keyword>
<sequence>MADDATDIGQLTETQQLALQQYISVTDQDPAAALPLLRRCEWNAQPASTSPEAVADLNPPPAQAARRQETLVNSFNYTGSSILRTQLDPAPRITTAPQSQSAARPPMILSLLFTPVNILYSLFSRLFSVFGYLFPFLPRLLTRLTTRASAPASQRSTTRRPLGPQDTTARFLREFDEEYGSGAASKLPFLETGYARAYDLAKRELKFLVVIPLSPEHEDTPSFVRDTLLSDTVIAFFADPEHADKLLLWAGPVQDSEAYQVATGLNISRFPAAVLVAHTPAVSSTAMSVIARIAGPTSPADFTATLQAGMLQHESELSRVRATRSEQQASRDLREQQNSAYERSLATDRERARQRRQAEEEKEHREREELQRAQREADRARNLSTWKRWRAARLAAEPGPDVKDAVRVNVRILDGERVTRRFAADAGIEEIYAFVECHDVLDAALDNEKATEPPADFDHQYAFRIVSPMPREVYDVAKTGTLKEMIGRSATLIAEKIEDGEGDD</sequence>
<dbReference type="Pfam" id="PF00789">
    <property type="entry name" value="UBX"/>
    <property type="match status" value="1"/>
</dbReference>
<dbReference type="Gene3D" id="3.40.30.10">
    <property type="entry name" value="Glutaredoxin"/>
    <property type="match status" value="1"/>
</dbReference>
<dbReference type="SUPFAM" id="SSF54236">
    <property type="entry name" value="Ubiquitin-like"/>
    <property type="match status" value="1"/>
</dbReference>
<evidence type="ECO:0000256" key="1">
    <source>
        <dbReference type="ARBA" id="ARBA00022786"/>
    </source>
</evidence>
<dbReference type="Proteomes" id="UP000327013">
    <property type="component" value="Unassembled WGS sequence"/>
</dbReference>
<dbReference type="GO" id="GO:0005783">
    <property type="term" value="C:endoplasmic reticulum"/>
    <property type="evidence" value="ECO:0007669"/>
    <property type="project" value="TreeGrafter"/>
</dbReference>
<evidence type="ECO:0000256" key="3">
    <source>
        <dbReference type="SAM" id="MobiDB-lite"/>
    </source>
</evidence>
<dbReference type="InterPro" id="IPR006577">
    <property type="entry name" value="UAS"/>
</dbReference>
<dbReference type="InterPro" id="IPR036249">
    <property type="entry name" value="Thioredoxin-like_sf"/>
</dbReference>
<feature type="compositionally biased region" description="Basic and acidic residues" evidence="3">
    <location>
        <begin position="345"/>
        <end position="377"/>
    </location>
</feature>
<evidence type="ECO:0000313" key="5">
    <source>
        <dbReference type="EMBL" id="KAB8754759.1"/>
    </source>
</evidence>
<feature type="region of interest" description="Disordered" evidence="3">
    <location>
        <begin position="317"/>
        <end position="377"/>
    </location>
</feature>
<name>A0A5N6L4C6_9ROSI</name>
<dbReference type="CDD" id="cd01767">
    <property type="entry name" value="UBX"/>
    <property type="match status" value="1"/>
</dbReference>
<dbReference type="GO" id="GO:0043130">
    <property type="term" value="F:ubiquitin binding"/>
    <property type="evidence" value="ECO:0007669"/>
    <property type="project" value="TreeGrafter"/>
</dbReference>
<dbReference type="Gene3D" id="3.10.20.90">
    <property type="entry name" value="Phosphatidylinositol 3-kinase Catalytic Subunit, Chain A, domain 1"/>
    <property type="match status" value="1"/>
</dbReference>
<dbReference type="InterPro" id="IPR001012">
    <property type="entry name" value="UBX_dom"/>
</dbReference>
<dbReference type="AlphaFoldDB" id="A0A5N6L4C6"/>
<reference evidence="5 6" key="1">
    <citation type="submission" date="2019-06" db="EMBL/GenBank/DDBJ databases">
        <title>A chromosomal-level reference genome of Carpinus fangiana (Coryloideae, Betulaceae).</title>
        <authorList>
            <person name="Yang X."/>
            <person name="Wang Z."/>
            <person name="Zhang L."/>
            <person name="Hao G."/>
            <person name="Liu J."/>
            <person name="Yang Y."/>
        </authorList>
    </citation>
    <scope>NUCLEOTIDE SEQUENCE [LARGE SCALE GENOMIC DNA]</scope>
    <source>
        <strain evidence="5">Cfa_2016G</strain>
        <tissue evidence="5">Leaf</tissue>
    </source>
</reference>
<keyword evidence="1" id="KW-0833">Ubl conjugation pathway</keyword>
<dbReference type="InterPro" id="IPR029071">
    <property type="entry name" value="Ubiquitin-like_domsf"/>
</dbReference>
<keyword evidence="2" id="KW-0175">Coiled coil</keyword>